<gene>
    <name evidence="2" type="ORF">DCAF_LOCUS11005</name>
</gene>
<evidence type="ECO:0000313" key="3">
    <source>
        <dbReference type="Proteomes" id="UP001314170"/>
    </source>
</evidence>
<feature type="compositionally biased region" description="Basic and acidic residues" evidence="1">
    <location>
        <begin position="115"/>
        <end position="128"/>
    </location>
</feature>
<comment type="caution">
    <text evidence="2">The sequence shown here is derived from an EMBL/GenBank/DDBJ whole genome shotgun (WGS) entry which is preliminary data.</text>
</comment>
<evidence type="ECO:0000256" key="1">
    <source>
        <dbReference type="SAM" id="MobiDB-lite"/>
    </source>
</evidence>
<dbReference type="Proteomes" id="UP001314170">
    <property type="component" value="Unassembled WGS sequence"/>
</dbReference>
<dbReference type="AlphaFoldDB" id="A0AAV1RGW0"/>
<keyword evidence="3" id="KW-1185">Reference proteome</keyword>
<name>A0AAV1RGW0_9ROSI</name>
<organism evidence="2 3">
    <name type="scientific">Dovyalis caffra</name>
    <dbReference type="NCBI Taxonomy" id="77055"/>
    <lineage>
        <taxon>Eukaryota</taxon>
        <taxon>Viridiplantae</taxon>
        <taxon>Streptophyta</taxon>
        <taxon>Embryophyta</taxon>
        <taxon>Tracheophyta</taxon>
        <taxon>Spermatophyta</taxon>
        <taxon>Magnoliopsida</taxon>
        <taxon>eudicotyledons</taxon>
        <taxon>Gunneridae</taxon>
        <taxon>Pentapetalae</taxon>
        <taxon>rosids</taxon>
        <taxon>fabids</taxon>
        <taxon>Malpighiales</taxon>
        <taxon>Salicaceae</taxon>
        <taxon>Flacourtieae</taxon>
        <taxon>Dovyalis</taxon>
    </lineage>
</organism>
<protein>
    <submittedName>
        <fullName evidence="2">Uncharacterized protein</fullName>
    </submittedName>
</protein>
<dbReference type="EMBL" id="CAWUPB010000994">
    <property type="protein sequence ID" value="CAK7336001.1"/>
    <property type="molecule type" value="Genomic_DNA"/>
</dbReference>
<sequence>MENVMADALLRSVPIANEDAEKLCHGSFGPITAAVPTWYNEISETYMQDRKAWGMISSKILNQTHSQSSHILLDWSTTKYGRTTRGALESVKTIHWSRYIKGDENPRKQRKRKGDKNPRKQKEKERRD</sequence>
<accession>A0AAV1RGW0</accession>
<reference evidence="2 3" key="1">
    <citation type="submission" date="2024-01" db="EMBL/GenBank/DDBJ databases">
        <authorList>
            <person name="Waweru B."/>
        </authorList>
    </citation>
    <scope>NUCLEOTIDE SEQUENCE [LARGE SCALE GENOMIC DNA]</scope>
</reference>
<evidence type="ECO:0000313" key="2">
    <source>
        <dbReference type="EMBL" id="CAK7336001.1"/>
    </source>
</evidence>
<proteinExistence type="predicted"/>
<feature type="region of interest" description="Disordered" evidence="1">
    <location>
        <begin position="100"/>
        <end position="128"/>
    </location>
</feature>